<keyword evidence="1" id="KW-0472">Membrane</keyword>
<evidence type="ECO:0000313" key="2">
    <source>
        <dbReference type="EMBL" id="MBP1296601.1"/>
    </source>
</evidence>
<keyword evidence="1" id="KW-1133">Transmembrane helix</keyword>
<dbReference type="PANTHER" id="PTHR34989:SF1">
    <property type="entry name" value="PROTEIN HDED"/>
    <property type="match status" value="1"/>
</dbReference>
<dbReference type="GeneID" id="92954085"/>
<proteinExistence type="predicted"/>
<name>A0A1E3EKD8_BRAEL</name>
<feature type="transmembrane region" description="Helical" evidence="1">
    <location>
        <begin position="157"/>
        <end position="179"/>
    </location>
</feature>
<dbReference type="Pfam" id="PF03729">
    <property type="entry name" value="DUF308"/>
    <property type="match status" value="1"/>
</dbReference>
<dbReference type="eggNOG" id="COG3247">
    <property type="taxonomic scope" value="Bacteria"/>
</dbReference>
<dbReference type="InterPro" id="IPR005325">
    <property type="entry name" value="DUF308_memb"/>
</dbReference>
<dbReference type="Proteomes" id="UP000673383">
    <property type="component" value="Unassembled WGS sequence"/>
</dbReference>
<feature type="transmembrane region" description="Helical" evidence="1">
    <location>
        <begin position="19"/>
        <end position="37"/>
    </location>
</feature>
<feature type="transmembrane region" description="Helical" evidence="1">
    <location>
        <begin position="100"/>
        <end position="120"/>
    </location>
</feature>
<dbReference type="GO" id="GO:0005886">
    <property type="term" value="C:plasma membrane"/>
    <property type="evidence" value="ECO:0007669"/>
    <property type="project" value="TreeGrafter"/>
</dbReference>
<dbReference type="OrthoDB" id="9815400at2"/>
<evidence type="ECO:0000256" key="1">
    <source>
        <dbReference type="SAM" id="Phobius"/>
    </source>
</evidence>
<feature type="transmembrane region" description="Helical" evidence="1">
    <location>
        <begin position="43"/>
        <end position="68"/>
    </location>
</feature>
<dbReference type="RefSeq" id="WP_026192887.1">
    <property type="nucleotide sequence ID" value="NZ_CP126004.1"/>
</dbReference>
<keyword evidence="1" id="KW-0812">Transmembrane</keyword>
<dbReference type="AlphaFoldDB" id="A0A1E3EKD8"/>
<sequence length="187" mass="19685">MATYENSSTMLRGLPGPPLWVCVLLGLVMIAAGLLVLGDVVLFTVISAIFIGWTAIVAGGFEILHAFWTKGWGGFVWQLLLGVLYLACGIVLLSQPVASALLLTYALGLMLLVSGIVRMLVGIGHWQQSGWIMLASGLFGVLAGLVILTGFPATGLWVLGLLLGIDLLSHGIGWLSYALQPAARAAQ</sequence>
<protein>
    <submittedName>
        <fullName evidence="2">Uncharacterized membrane protein HdeD (DUF308 family)</fullName>
    </submittedName>
</protein>
<dbReference type="InterPro" id="IPR052712">
    <property type="entry name" value="Acid_resist_chaperone_HdeD"/>
</dbReference>
<accession>A0A1E3EKD8</accession>
<feature type="transmembrane region" description="Helical" evidence="1">
    <location>
        <begin position="75"/>
        <end position="94"/>
    </location>
</feature>
<dbReference type="PANTHER" id="PTHR34989">
    <property type="entry name" value="PROTEIN HDED"/>
    <property type="match status" value="1"/>
</dbReference>
<feature type="transmembrane region" description="Helical" evidence="1">
    <location>
        <begin position="132"/>
        <end position="151"/>
    </location>
</feature>
<reference evidence="2" key="1">
    <citation type="submission" date="2021-02" db="EMBL/GenBank/DDBJ databases">
        <title>Genomic Encyclopedia of Type Strains, Phase IV (KMG-V): Genome sequencing to study the core and pangenomes of soil and plant-associated prokaryotes.</title>
        <authorList>
            <person name="Whitman W."/>
        </authorList>
    </citation>
    <scope>NUCLEOTIDE SEQUENCE</scope>
    <source>
        <strain evidence="2">USDA 406</strain>
    </source>
</reference>
<dbReference type="EMBL" id="JAFICZ010000001">
    <property type="protein sequence ID" value="MBP1296601.1"/>
    <property type="molecule type" value="Genomic_DNA"/>
</dbReference>
<evidence type="ECO:0000313" key="3">
    <source>
        <dbReference type="Proteomes" id="UP000673383"/>
    </source>
</evidence>
<gene>
    <name evidence="2" type="ORF">JOH49_006354</name>
</gene>
<organism evidence="2 3">
    <name type="scientific">Bradyrhizobium elkanii</name>
    <dbReference type="NCBI Taxonomy" id="29448"/>
    <lineage>
        <taxon>Bacteria</taxon>
        <taxon>Pseudomonadati</taxon>
        <taxon>Pseudomonadota</taxon>
        <taxon>Alphaproteobacteria</taxon>
        <taxon>Hyphomicrobiales</taxon>
        <taxon>Nitrobacteraceae</taxon>
        <taxon>Bradyrhizobium</taxon>
    </lineage>
</organism>
<comment type="caution">
    <text evidence="2">The sequence shown here is derived from an EMBL/GenBank/DDBJ whole genome shotgun (WGS) entry which is preliminary data.</text>
</comment>